<dbReference type="OrthoDB" id="765769at2759"/>
<dbReference type="Pfam" id="PF14383">
    <property type="entry name" value="VARLMGL"/>
    <property type="match status" value="1"/>
</dbReference>
<dbReference type="InterPro" id="IPR025486">
    <property type="entry name" value="DUF4378"/>
</dbReference>
<dbReference type="PANTHER" id="PTHR21726">
    <property type="entry name" value="PHOSPHATIDYLINOSITOL N-ACETYLGLUCOSAMINYLTRANSFERASE SUBUNIT P DOWN SYNDROME CRITICAL REGION PROTEIN 5 -RELATED"/>
    <property type="match status" value="1"/>
</dbReference>
<evidence type="ECO:0000256" key="1">
    <source>
        <dbReference type="SAM" id="MobiDB-lite"/>
    </source>
</evidence>
<reference evidence="4 5" key="1">
    <citation type="submission" date="2019-01" db="EMBL/GenBank/DDBJ databases">
        <title>Sequencing of cultivated peanut Arachis hypogaea provides insights into genome evolution and oil improvement.</title>
        <authorList>
            <person name="Chen X."/>
        </authorList>
    </citation>
    <scope>NUCLEOTIDE SEQUENCE [LARGE SCALE GENOMIC DNA]</scope>
    <source>
        <strain evidence="5">cv. Fuhuasheng</strain>
        <tissue evidence="4">Leaves</tissue>
    </source>
</reference>
<feature type="compositionally biased region" description="Polar residues" evidence="1">
    <location>
        <begin position="422"/>
        <end position="431"/>
    </location>
</feature>
<dbReference type="Pfam" id="PF14309">
    <property type="entry name" value="DUF4378"/>
    <property type="match status" value="1"/>
</dbReference>
<dbReference type="AlphaFoldDB" id="A0A445BKS7"/>
<protein>
    <recommendedName>
        <fullName evidence="6">DUF4378 domain-containing protein</fullName>
    </recommendedName>
</protein>
<dbReference type="PANTHER" id="PTHR21726:SF57">
    <property type="entry name" value="SERINE-RICH ADHESIN FOR PLATELETS-LIKE PROTEIN"/>
    <property type="match status" value="1"/>
</dbReference>
<feature type="region of interest" description="Disordered" evidence="1">
    <location>
        <begin position="312"/>
        <end position="446"/>
    </location>
</feature>
<evidence type="ECO:0008006" key="6">
    <source>
        <dbReference type="Google" id="ProtNLM"/>
    </source>
</evidence>
<feature type="domain" description="DUF3741" evidence="3">
    <location>
        <begin position="85"/>
        <end position="111"/>
    </location>
</feature>
<proteinExistence type="predicted"/>
<feature type="compositionally biased region" description="Polar residues" evidence="1">
    <location>
        <begin position="367"/>
        <end position="381"/>
    </location>
</feature>
<comment type="caution">
    <text evidence="4">The sequence shown here is derived from an EMBL/GenBank/DDBJ whole genome shotgun (WGS) entry which is preliminary data.</text>
</comment>
<dbReference type="STRING" id="3818.A0A445BKS7"/>
<feature type="compositionally biased region" description="Low complexity" evidence="1">
    <location>
        <begin position="407"/>
        <end position="421"/>
    </location>
</feature>
<accession>A0A445BKS7</accession>
<feature type="compositionally biased region" description="Basic and acidic residues" evidence="1">
    <location>
        <begin position="432"/>
        <end position="446"/>
    </location>
</feature>
<evidence type="ECO:0000313" key="4">
    <source>
        <dbReference type="EMBL" id="RYR39286.1"/>
    </source>
</evidence>
<dbReference type="EMBL" id="SDMP01000009">
    <property type="protein sequence ID" value="RYR39286.1"/>
    <property type="molecule type" value="Genomic_DNA"/>
</dbReference>
<dbReference type="Gramene" id="arahy.Tifrunner.gnm2.ann2.Ah09g163600.1">
    <property type="protein sequence ID" value="arahy.Tifrunner.gnm2.ann2.Ah09g163600.1-CDS"/>
    <property type="gene ID" value="arahy.Tifrunner.gnm2.ann2.Ah09g163600"/>
</dbReference>
<gene>
    <name evidence="4" type="ORF">Ahy_A09g044797</name>
</gene>
<sequence length="869" mass="95715">MPMEMEKRRFKGRSFLSFFDWNSKSQKKLLFDKPNNLPEVSNQGKENVGNMPQAQMNKIKVGDNGASPGNVAASCDFNCALSISSDEGCETKAPGLVARLMGLDSLPASTVPELSSTSLYGSNSLGSSHCQDGSLRCMADSCPVDCTMPLKLEKSSSGDMKPKSQKVGNLPALRRFQNETLPPKSAKPIPVTHNKLLSPIKNPGYVQPRNVAQIMDAATKIIEASPLQYARNGMSSVGPSSVPLRILDLKEQLEGAQYESKLVNRHIANHVNGKPNERSNLYKGTLTFKRLGDSEKNSSSYLGNKGKSASVVIPTKADVQNRDTSALKGKKGHMNSKEDSNIKPNQSSRSQKKQFTDPTRAIPQRAFTGQNSNVLGQNNINHKGKLTSKRESNKPTTRTWSSESSTAARKAANKGAAVNGNTEPNRSSTRVIDSRKESTVSKRQSISEKKKYISRAVHNDTRGTENVVDNFENKSIKCNITTDRSTNQNAVSMSESKDVISFTFTSPLGRTMPESQPSTAQVTETSNRVHANTHACHPKKLSSSTLVMDSDTIDGDTLSVLLEKMLQELPSRINSPQCTLISDESSSGSCNIQDNGCASSDNPVLTMNQQLQTTDPMEEPSCGSSESGNDIGCQHSGAVMLFENPAAVESYLDCEYSIFGSTLYPSIQDEEVSNFSPWSEQSSEVTEGSTSIKQFSGISNVIGFRRSTREMELEYIKDILSAELMAEEFVIGETNKIIMPNLFDILEIQNAENYIEYSKLERKVLFDTVSDCLELRYRKAFVGSCKAWPEWVASVQRKNLLAEELLKEIISLRSMEEVVMVDELVHKDMSIGLGRWIDFDIEAFEEGLDVEFGIVTNLINELVYELMIV</sequence>
<dbReference type="InterPro" id="IPR032795">
    <property type="entry name" value="DUF3741-assoc"/>
</dbReference>
<name>A0A445BKS7_ARAHY</name>
<keyword evidence="5" id="KW-1185">Reference proteome</keyword>
<evidence type="ECO:0000259" key="3">
    <source>
        <dbReference type="Pfam" id="PF14383"/>
    </source>
</evidence>
<evidence type="ECO:0000313" key="5">
    <source>
        <dbReference type="Proteomes" id="UP000289738"/>
    </source>
</evidence>
<organism evidence="4 5">
    <name type="scientific">Arachis hypogaea</name>
    <name type="common">Peanut</name>
    <dbReference type="NCBI Taxonomy" id="3818"/>
    <lineage>
        <taxon>Eukaryota</taxon>
        <taxon>Viridiplantae</taxon>
        <taxon>Streptophyta</taxon>
        <taxon>Embryophyta</taxon>
        <taxon>Tracheophyta</taxon>
        <taxon>Spermatophyta</taxon>
        <taxon>Magnoliopsida</taxon>
        <taxon>eudicotyledons</taxon>
        <taxon>Gunneridae</taxon>
        <taxon>Pentapetalae</taxon>
        <taxon>rosids</taxon>
        <taxon>fabids</taxon>
        <taxon>Fabales</taxon>
        <taxon>Fabaceae</taxon>
        <taxon>Papilionoideae</taxon>
        <taxon>50 kb inversion clade</taxon>
        <taxon>dalbergioids sensu lato</taxon>
        <taxon>Dalbergieae</taxon>
        <taxon>Pterocarpus clade</taxon>
        <taxon>Arachis</taxon>
    </lineage>
</organism>
<dbReference type="Proteomes" id="UP000289738">
    <property type="component" value="Chromosome A09"/>
</dbReference>
<feature type="compositionally biased region" description="Polar residues" evidence="1">
    <location>
        <begin position="394"/>
        <end position="406"/>
    </location>
</feature>
<evidence type="ECO:0000259" key="2">
    <source>
        <dbReference type="Pfam" id="PF14309"/>
    </source>
</evidence>
<feature type="domain" description="DUF4378" evidence="2">
    <location>
        <begin position="712"/>
        <end position="861"/>
    </location>
</feature>